<dbReference type="SUPFAM" id="SSF102588">
    <property type="entry name" value="LmbE-like"/>
    <property type="match status" value="1"/>
</dbReference>
<dbReference type="Pfam" id="PF02585">
    <property type="entry name" value="PIG-L"/>
    <property type="match status" value="1"/>
</dbReference>
<proteinExistence type="predicted"/>
<evidence type="ECO:0000313" key="1">
    <source>
        <dbReference type="EMBL" id="RDI69534.1"/>
    </source>
</evidence>
<sequence>MIVAVGSHPDDIQLGCGATLRHLALLGYHIEAVVVTNGEQTSLAKEDKITKQPSKIGEQRQRETKAGFDHLGIDKITFLGLPDLGVSASELVGQLPVFDEHIDLIFTHTSNDAHPDHRATADAVGRRYDESKILHMESPSTVSLPNPLLLVDVSDTYHKKIDALQQHRSQWHKRYMKPDSIREKMFYEETSPELEFAERFGLEASECEQLEGLIDTKTIGETAVLGKTR</sequence>
<dbReference type="Proteomes" id="UP000199289">
    <property type="component" value="Unassembled WGS sequence"/>
</dbReference>
<dbReference type="EMBL" id="FNKQ01000007">
    <property type="protein sequence ID" value="SDR17232.1"/>
    <property type="molecule type" value="Genomic_DNA"/>
</dbReference>
<dbReference type="InterPro" id="IPR024078">
    <property type="entry name" value="LmbE-like_dom_sf"/>
</dbReference>
<dbReference type="InterPro" id="IPR003737">
    <property type="entry name" value="GlcNAc_PI_deacetylase-related"/>
</dbReference>
<accession>A0A1H1GVI9</accession>
<protein>
    <submittedName>
        <fullName evidence="2">N-acetylglucosaminyl deacetylase, LmbE family</fullName>
    </submittedName>
</protein>
<dbReference type="RefSeq" id="WP_092539352.1">
    <property type="nucleotide sequence ID" value="NZ_FNKQ01000007.1"/>
</dbReference>
<keyword evidence="4" id="KW-1185">Reference proteome</keyword>
<dbReference type="PANTHER" id="PTHR12993:SF30">
    <property type="entry name" value="N-ACETYL-ALPHA-D-GLUCOSAMINYL L-MALATE DEACETYLASE 1"/>
    <property type="match status" value="1"/>
</dbReference>
<dbReference type="EMBL" id="QQST01000005">
    <property type="protein sequence ID" value="RDI69534.1"/>
    <property type="molecule type" value="Genomic_DNA"/>
</dbReference>
<dbReference type="OrthoDB" id="70547at2157"/>
<dbReference type="PANTHER" id="PTHR12993">
    <property type="entry name" value="N-ACETYLGLUCOSAMINYL-PHOSPHATIDYLINOSITOL DE-N-ACETYLASE-RELATED"/>
    <property type="match status" value="1"/>
</dbReference>
<reference evidence="2" key="2">
    <citation type="submission" date="2016-10" db="EMBL/GenBank/DDBJ databases">
        <authorList>
            <person name="de Groot N.N."/>
        </authorList>
    </citation>
    <scope>NUCLEOTIDE SEQUENCE [LARGE SCALE GENOMIC DNA]</scope>
    <source>
        <strain evidence="2">CGMCC 1.12397</strain>
    </source>
</reference>
<dbReference type="Proteomes" id="UP000255421">
    <property type="component" value="Unassembled WGS sequence"/>
</dbReference>
<evidence type="ECO:0000313" key="3">
    <source>
        <dbReference type="Proteomes" id="UP000199289"/>
    </source>
</evidence>
<dbReference type="AlphaFoldDB" id="A0A1H1GVI9"/>
<dbReference type="GO" id="GO:0016811">
    <property type="term" value="F:hydrolase activity, acting on carbon-nitrogen (but not peptide) bonds, in linear amides"/>
    <property type="evidence" value="ECO:0007669"/>
    <property type="project" value="TreeGrafter"/>
</dbReference>
<evidence type="ECO:0000313" key="4">
    <source>
        <dbReference type="Proteomes" id="UP000255421"/>
    </source>
</evidence>
<name>A0A1H1GVI9_9EURY</name>
<reference evidence="1 4" key="3">
    <citation type="submission" date="2018-07" db="EMBL/GenBank/DDBJ databases">
        <title>Genome sequence of extremly halophilic archaeon Halopelagius longus strain BC12-B1.</title>
        <authorList>
            <person name="Zhang X."/>
        </authorList>
    </citation>
    <scope>NUCLEOTIDE SEQUENCE [LARGE SCALE GENOMIC DNA]</scope>
    <source>
        <strain evidence="1 4">BC12-B1</strain>
    </source>
</reference>
<evidence type="ECO:0000313" key="2">
    <source>
        <dbReference type="EMBL" id="SDR17232.1"/>
    </source>
</evidence>
<dbReference type="Gene3D" id="3.40.50.10320">
    <property type="entry name" value="LmbE-like"/>
    <property type="match status" value="1"/>
</dbReference>
<organism evidence="2 3">
    <name type="scientific">Halopelagius longus</name>
    <dbReference type="NCBI Taxonomy" id="1236180"/>
    <lineage>
        <taxon>Archaea</taxon>
        <taxon>Methanobacteriati</taxon>
        <taxon>Methanobacteriota</taxon>
        <taxon>Stenosarchaea group</taxon>
        <taxon>Halobacteria</taxon>
        <taxon>Halobacteriales</taxon>
        <taxon>Haloferacaceae</taxon>
    </lineage>
</organism>
<gene>
    <name evidence="1" type="ORF">DWB78_18435</name>
    <name evidence="2" type="ORF">SAMN05216278_3896</name>
</gene>
<reference evidence="3" key="1">
    <citation type="submission" date="2016-10" db="EMBL/GenBank/DDBJ databases">
        <authorList>
            <person name="Varghese N."/>
            <person name="Submissions S."/>
        </authorList>
    </citation>
    <scope>NUCLEOTIDE SEQUENCE [LARGE SCALE GENOMIC DNA]</scope>
    <source>
        <strain evidence="3">CGMCC 1.12397</strain>
    </source>
</reference>